<dbReference type="PRINTS" id="PR00633">
    <property type="entry name" value="RCCNDNSATION"/>
</dbReference>
<evidence type="ECO:0000256" key="1">
    <source>
        <dbReference type="ARBA" id="ARBA00022737"/>
    </source>
</evidence>
<feature type="region of interest" description="Disordered" evidence="3">
    <location>
        <begin position="198"/>
        <end position="237"/>
    </location>
</feature>
<dbReference type="PROSITE" id="PS50012">
    <property type="entry name" value="RCC1_3"/>
    <property type="match status" value="1"/>
</dbReference>
<dbReference type="InterPro" id="IPR000408">
    <property type="entry name" value="Reg_chr_condens"/>
</dbReference>
<dbReference type="Pfam" id="PF00415">
    <property type="entry name" value="RCC1"/>
    <property type="match status" value="1"/>
</dbReference>
<feature type="compositionally biased region" description="Low complexity" evidence="3">
    <location>
        <begin position="276"/>
        <end position="297"/>
    </location>
</feature>
<dbReference type="PANTHER" id="PTHR22872">
    <property type="entry name" value="BTK-BINDING PROTEIN-RELATED"/>
    <property type="match status" value="1"/>
</dbReference>
<dbReference type="Pfam" id="PF13540">
    <property type="entry name" value="RCC1_2"/>
    <property type="match status" value="1"/>
</dbReference>
<dbReference type="InterPro" id="IPR009091">
    <property type="entry name" value="RCC1/BLIP-II"/>
</dbReference>
<name>A0A1D2ABU6_AUXPR</name>
<feature type="non-terminal residue" evidence="4">
    <location>
        <position position="1"/>
    </location>
</feature>
<feature type="region of interest" description="Disordered" evidence="3">
    <location>
        <begin position="251"/>
        <end position="315"/>
    </location>
</feature>
<dbReference type="SUPFAM" id="SSF50985">
    <property type="entry name" value="RCC1/BLIP-II"/>
    <property type="match status" value="1"/>
</dbReference>
<feature type="repeat" description="RCC1" evidence="2">
    <location>
        <begin position="6"/>
        <end position="62"/>
    </location>
</feature>
<feature type="region of interest" description="Disordered" evidence="3">
    <location>
        <begin position="379"/>
        <end position="442"/>
    </location>
</feature>
<dbReference type="InterPro" id="IPR051625">
    <property type="entry name" value="Signaling_Regulatory_Domain"/>
</dbReference>
<dbReference type="Gene3D" id="2.130.10.30">
    <property type="entry name" value="Regulator of chromosome condensation 1/beta-lactamase-inhibitor protein II"/>
    <property type="match status" value="1"/>
</dbReference>
<feature type="compositionally biased region" description="Low complexity" evidence="3">
    <location>
        <begin position="401"/>
        <end position="418"/>
    </location>
</feature>
<dbReference type="EMBL" id="GDKF01001958">
    <property type="protein sequence ID" value="JAT76664.1"/>
    <property type="molecule type" value="Transcribed_RNA"/>
</dbReference>
<proteinExistence type="predicted"/>
<organism evidence="4">
    <name type="scientific">Auxenochlorella protothecoides</name>
    <name type="common">Green microalga</name>
    <name type="synonym">Chlorella protothecoides</name>
    <dbReference type="NCBI Taxonomy" id="3075"/>
    <lineage>
        <taxon>Eukaryota</taxon>
        <taxon>Viridiplantae</taxon>
        <taxon>Chlorophyta</taxon>
        <taxon>core chlorophytes</taxon>
        <taxon>Trebouxiophyceae</taxon>
        <taxon>Chlorellales</taxon>
        <taxon>Chlorellaceae</taxon>
        <taxon>Auxenochlorella</taxon>
    </lineage>
</organism>
<dbReference type="AlphaFoldDB" id="A0A1D2ABU6"/>
<dbReference type="PANTHER" id="PTHR22872:SF2">
    <property type="entry name" value="INHIBITOR OF BRUTON TYROSINE KINASE"/>
    <property type="match status" value="1"/>
</dbReference>
<evidence type="ECO:0000313" key="4">
    <source>
        <dbReference type="EMBL" id="JAT76664.1"/>
    </source>
</evidence>
<sequence length="1017" mass="100154">AAAAGGEVFTWGANGLGQLGYGRAGAGEAGAAAPPRAVEALRGRAVVAVAAAKRHTLALTADGEVLAWGHCGVSPRRVPLAGARDVAAPDGAPLHFHRGHGEAARPVATAIAAGAAHSCALTASGVVLCWRSADPLLQAREVGGALAGRHVVHVAAGKYRTAAVTRDGSVFCWEGRADYFPAGARNAREGKRRAAGVAVGEGAQRGRPVQVGPHARVLGSSPLGTSPTGRSLGSAHAPQAGSYMERFAAGRQHGRAPNGASLHEGAGGSAPRRGDSSPLLGTSPGSSPGPARLLGTPGNAGVGAAGAEGDAPPEILPERVNRLPGATAVAVGEKHTLALHEWYTLELPDADGDGGSGGGCTERKGADACRGAPAALGAAGETAGGEADPPVGAESGDALGAARATCPGAPGAPTPSSRDVASSPAQGGEGEESSTARGPPPLQHLCERLVGAAYVTPASALRVLGTADSMGARLLRAHALSVALGSLRACLAADAAGLARLPPHVLAEMGAALRAAESRRRGGASAAGGDGAPGAHYPWPTAHGGVAASPATLEFAGGRGAPGLASPLPTPVPLGAGSPPSFRAAGEALEEAARARLARTLAKKLQQVGVLAARRSAGERLDAQQAAKLAAAPCYEAAAAALAAGVPSDQALAILHAGDEKEGGDGRAEAARKGAKEVAGALASRGVAAEPAGVAKAGGRETGSARGGAAAGCKRAAVIPAAAEPEPPPSASLPAIVPASAPPARVVQLGFAPSGRGDAGSRPWPERPGTSGASPQAPVRHKATERRGGLSLFLKGELDAPTRSKPGPQPPPTSTSPGPAWGGARPAVPSCTGVAGVATQAASLSLADSPGPTAQRPTASKRPAAPEQPPSSVPARGEEGGAAQRLPLAAFLKGGEGASRSLRAGASWKTAGGTSGPSPAPAPSMQQVLEEQWSRVEQRRRAGPGLATPGAAGGGRQLLGSSPHSAPPGKWYVPEEAVAPVRSMAAIQKEEHAMKELARLYGAGNVRMAPSRRPGAE</sequence>
<gene>
    <name evidence="4" type="ORF">g.36128</name>
</gene>
<feature type="compositionally biased region" description="Low complexity" evidence="3">
    <location>
        <begin position="198"/>
        <end position="207"/>
    </location>
</feature>
<evidence type="ECO:0000256" key="3">
    <source>
        <dbReference type="SAM" id="MobiDB-lite"/>
    </source>
</evidence>
<reference evidence="4" key="1">
    <citation type="submission" date="2015-08" db="EMBL/GenBank/DDBJ databases">
        <authorList>
            <person name="Babu N.S."/>
            <person name="Beckwith C.J."/>
            <person name="Beseler K.G."/>
            <person name="Brison A."/>
            <person name="Carone J.V."/>
            <person name="Caskin T.P."/>
            <person name="Diamond M."/>
            <person name="Durham M.E."/>
            <person name="Foxe J.M."/>
            <person name="Go M."/>
            <person name="Henderson B.A."/>
            <person name="Jones I.B."/>
            <person name="McGettigan J.A."/>
            <person name="Micheletti S.J."/>
            <person name="Nasrallah M.E."/>
            <person name="Ortiz D."/>
            <person name="Piller C.R."/>
            <person name="Privatt S.R."/>
            <person name="Schneider S.L."/>
            <person name="Sharp S."/>
            <person name="Smith T.C."/>
            <person name="Stanton J.D."/>
            <person name="Ullery H.E."/>
            <person name="Wilson R.J."/>
            <person name="Serrano M.G."/>
            <person name="Buck G."/>
            <person name="Lee V."/>
            <person name="Wang Y."/>
            <person name="Carvalho R."/>
            <person name="Voegtly L."/>
            <person name="Shi R."/>
            <person name="Duckworth R."/>
            <person name="Johnson A."/>
            <person name="Loviza R."/>
            <person name="Walstead R."/>
            <person name="Shah Z."/>
            <person name="Kiflezghi M."/>
            <person name="Wade K."/>
            <person name="Ball S.L."/>
            <person name="Bradley K.W."/>
            <person name="Asai D.J."/>
            <person name="Bowman C.A."/>
            <person name="Russell D.A."/>
            <person name="Pope W.H."/>
            <person name="Jacobs-Sera D."/>
            <person name="Hendrix R.W."/>
            <person name="Hatfull G.F."/>
        </authorList>
    </citation>
    <scope>NUCLEOTIDE SEQUENCE</scope>
</reference>
<evidence type="ECO:0000256" key="2">
    <source>
        <dbReference type="PROSITE-ProRule" id="PRU00235"/>
    </source>
</evidence>
<feature type="compositionally biased region" description="Polar residues" evidence="3">
    <location>
        <begin position="222"/>
        <end position="231"/>
    </location>
</feature>
<feature type="region of interest" description="Disordered" evidence="3">
    <location>
        <begin position="749"/>
        <end position="971"/>
    </location>
</feature>
<accession>A0A1D2ABU6</accession>
<protein>
    <submittedName>
        <fullName evidence="4">Uncharacterized protein</fullName>
    </submittedName>
</protein>
<keyword evidence="1" id="KW-0677">Repeat</keyword>
<feature type="region of interest" description="Disordered" evidence="3">
    <location>
        <begin position="521"/>
        <end position="543"/>
    </location>
</feature>